<dbReference type="InterPro" id="IPR000504">
    <property type="entry name" value="RRM_dom"/>
</dbReference>
<dbReference type="CDD" id="cd12245">
    <property type="entry name" value="RRM_scw1_like"/>
    <property type="match status" value="1"/>
</dbReference>
<dbReference type="PROSITE" id="PS50102">
    <property type="entry name" value="RRM"/>
    <property type="match status" value="1"/>
</dbReference>
<protein>
    <recommendedName>
        <fullName evidence="6">RRM domain-containing protein</fullName>
    </recommendedName>
</protein>
<dbReference type="FunFam" id="3.30.70.330:FF:000089">
    <property type="entry name" value="RNA binding protein"/>
    <property type="match status" value="1"/>
</dbReference>
<dbReference type="Pfam" id="PF00076">
    <property type="entry name" value="RRM_1"/>
    <property type="match status" value="1"/>
</dbReference>
<dbReference type="EMBL" id="CABFNQ020000682">
    <property type="protein sequence ID" value="CAH0022772.1"/>
    <property type="molecule type" value="Genomic_DNA"/>
</dbReference>
<sequence length="959" mass="103530">MVPGLTMCGSVVELHGTESSFSTLGCVIKIDLEFYAITSMHAFRLLEPMKKLHSGEISHHRSADRSGACTSADEVAELPVYDEEPLYGSDTDSSDAMMEDGDYFIDDVEYESLAEDEEEEIDPVDSRSTVANDSYGNQTQTSGQMRDVKEMLALFPTPHELDESGELDLDWALIKLVDQQDWRPNAFVYPSISSSPVFLSKVDESQPTQETPVFIITSETTPQRGMLQPGTSLLGGINGRTPSTMWTVVLSEQNSLKRGDSGSIVVDATTNTIYGHVVGSNPIGEIYISPYAAVLEQIQHRFPGSTVAIPEPISTLACLVDFYTMLVRDERSLESLRRLEEAYRKAAAGLDEVERISPRIFQPHSSDAAAGVSGDEESPSMLYGIKAYDEVCSQLAQTTRELQDKKQDITGLQVDIGELKKEKDTAFRMFQDVFKTWDADKNLHASAPPAGASTVALPTTEHSNRAIPYSTSYITAAPATTATTSTTIPAIATALGSMATPGFLPPHALRSVMPASTHYPSSMLFGREASKPVGTPCSHSSSLMVRVLIRRLPLNTSEESLRLMVVWSKELADVELLPVEQSEDAGFRSALLRFHTMTGAHEAINMLDGRSNISNDAEMIVEILDSSPISARRYPTDTGSANPSSSASSTASSGPLSRQTSRFNSAFQSLESTSPPVNGVYPGHELPNPDMSLHYQNLFSPRPPIGNYLMSGKPLIAHDSIDDDETSDLLKDPVAYAEHLSTSQRRATAPQIPISRMAGLTLNTNKPPTSSPGVASPTSSQHYQRQTIPPVNPADQNPPCNTLYVGNLPIDTSEEELKAMFSKQRGYKRLCFRTKQNGPICFVEFEDVSFATKALHELYGQPLHNSVKGGIRLSFSKNPLGVRSGQALGQNNAAAIAGMNGLGSGRGIYHGTSKALNAGHGHPYAVANFPGAANNGCGGPVYGGQMAAPPNSVLNNAPG</sequence>
<dbReference type="SMART" id="SM00360">
    <property type="entry name" value="RRM"/>
    <property type="match status" value="2"/>
</dbReference>
<dbReference type="Gene3D" id="3.30.70.330">
    <property type="match status" value="1"/>
</dbReference>
<feature type="region of interest" description="Disordered" evidence="5">
    <location>
        <begin position="760"/>
        <end position="800"/>
    </location>
</feature>
<dbReference type="GO" id="GO:0003723">
    <property type="term" value="F:RNA binding"/>
    <property type="evidence" value="ECO:0007669"/>
    <property type="project" value="UniProtKB-UniRule"/>
</dbReference>
<reference evidence="7" key="1">
    <citation type="submission" date="2021-10" db="EMBL/GenBank/DDBJ databases">
        <authorList>
            <person name="Piombo E."/>
        </authorList>
    </citation>
    <scope>NUCLEOTIDE SEQUENCE</scope>
</reference>
<feature type="region of interest" description="Disordered" evidence="5">
    <location>
        <begin position="631"/>
        <end position="661"/>
    </location>
</feature>
<dbReference type="OrthoDB" id="431169at2759"/>
<dbReference type="SUPFAM" id="SSF54928">
    <property type="entry name" value="RNA-binding domain, RBD"/>
    <property type="match status" value="1"/>
</dbReference>
<gene>
    <name evidence="7" type="ORF">CRHIZ90672A_00012893</name>
</gene>
<keyword evidence="1" id="KW-0597">Phosphoprotein</keyword>
<feature type="region of interest" description="Disordered" evidence="5">
    <location>
        <begin position="115"/>
        <end position="143"/>
    </location>
</feature>
<keyword evidence="2 3" id="KW-0694">RNA-binding</keyword>
<feature type="compositionally biased region" description="Polar residues" evidence="5">
    <location>
        <begin position="761"/>
        <end position="800"/>
    </location>
</feature>
<keyword evidence="4" id="KW-0175">Coiled coil</keyword>
<accession>A0A9N9VB21</accession>
<comment type="caution">
    <text evidence="7">The sequence shown here is derived from an EMBL/GenBank/DDBJ whole genome shotgun (WGS) entry which is preliminary data.</text>
</comment>
<evidence type="ECO:0000313" key="8">
    <source>
        <dbReference type="Proteomes" id="UP000696573"/>
    </source>
</evidence>
<evidence type="ECO:0000256" key="5">
    <source>
        <dbReference type="SAM" id="MobiDB-lite"/>
    </source>
</evidence>
<feature type="domain" description="RRM" evidence="6">
    <location>
        <begin position="801"/>
        <end position="878"/>
    </location>
</feature>
<evidence type="ECO:0000259" key="6">
    <source>
        <dbReference type="PROSITE" id="PS50102"/>
    </source>
</evidence>
<dbReference type="InterPro" id="IPR035979">
    <property type="entry name" value="RBD_domain_sf"/>
</dbReference>
<dbReference type="AlphaFoldDB" id="A0A9N9VB21"/>
<feature type="coiled-coil region" evidence="4">
    <location>
        <begin position="388"/>
        <end position="422"/>
    </location>
</feature>
<dbReference type="InterPro" id="IPR012677">
    <property type="entry name" value="Nucleotide-bd_a/b_plait_sf"/>
</dbReference>
<dbReference type="Proteomes" id="UP000696573">
    <property type="component" value="Unassembled WGS sequence"/>
</dbReference>
<dbReference type="PANTHER" id="PTHR10501">
    <property type="entry name" value="U1 SMALL NUCLEAR RIBONUCLEOPROTEIN A/U2 SMALL NUCLEAR RIBONUCLEOPROTEIN B"/>
    <property type="match status" value="1"/>
</dbReference>
<evidence type="ECO:0000256" key="2">
    <source>
        <dbReference type="ARBA" id="ARBA00022884"/>
    </source>
</evidence>
<feature type="compositionally biased region" description="Low complexity" evidence="5">
    <location>
        <begin position="638"/>
        <end position="657"/>
    </location>
</feature>
<evidence type="ECO:0000256" key="4">
    <source>
        <dbReference type="SAM" id="Coils"/>
    </source>
</evidence>
<name>A0A9N9VB21_9HYPO</name>
<evidence type="ECO:0000256" key="1">
    <source>
        <dbReference type="ARBA" id="ARBA00022553"/>
    </source>
</evidence>
<organism evidence="7 8">
    <name type="scientific">Clonostachys rhizophaga</name>
    <dbReference type="NCBI Taxonomy" id="160324"/>
    <lineage>
        <taxon>Eukaryota</taxon>
        <taxon>Fungi</taxon>
        <taxon>Dikarya</taxon>
        <taxon>Ascomycota</taxon>
        <taxon>Pezizomycotina</taxon>
        <taxon>Sordariomycetes</taxon>
        <taxon>Hypocreomycetidae</taxon>
        <taxon>Hypocreales</taxon>
        <taxon>Bionectriaceae</taxon>
        <taxon>Clonostachys</taxon>
    </lineage>
</organism>
<evidence type="ECO:0000256" key="3">
    <source>
        <dbReference type="PROSITE-ProRule" id="PRU00176"/>
    </source>
</evidence>
<evidence type="ECO:0000313" key="7">
    <source>
        <dbReference type="EMBL" id="CAH0022772.1"/>
    </source>
</evidence>
<proteinExistence type="predicted"/>
<feature type="compositionally biased region" description="Polar residues" evidence="5">
    <location>
        <begin position="126"/>
        <end position="143"/>
    </location>
</feature>
<keyword evidence="8" id="KW-1185">Reference proteome</keyword>